<dbReference type="AlphaFoldDB" id="A0A422MPD9"/>
<dbReference type="Proteomes" id="UP000284403">
    <property type="component" value="Unassembled WGS sequence"/>
</dbReference>
<feature type="domain" description="DUF7578" evidence="2">
    <location>
        <begin position="2"/>
        <end position="32"/>
    </location>
</feature>
<name>A0A422MPD9_9TRYP</name>
<evidence type="ECO:0000313" key="3">
    <source>
        <dbReference type="EMBL" id="RNE95096.1"/>
    </source>
</evidence>
<feature type="compositionally biased region" description="Low complexity" evidence="1">
    <location>
        <begin position="73"/>
        <end position="88"/>
    </location>
</feature>
<evidence type="ECO:0000259" key="2">
    <source>
        <dbReference type="Pfam" id="PF24466"/>
    </source>
</evidence>
<dbReference type="Pfam" id="PF24466">
    <property type="entry name" value="DUF7578"/>
    <property type="match status" value="1"/>
</dbReference>
<feature type="region of interest" description="Disordered" evidence="1">
    <location>
        <begin position="51"/>
        <end position="109"/>
    </location>
</feature>
<evidence type="ECO:0000313" key="4">
    <source>
        <dbReference type="Proteomes" id="UP000284403"/>
    </source>
</evidence>
<feature type="compositionally biased region" description="Basic and acidic residues" evidence="1">
    <location>
        <begin position="89"/>
        <end position="100"/>
    </location>
</feature>
<sequence>MLNDFIRSYFGPGKGVEEERNVAMRGFVRGPASTSRTRRCSRAPSSCRNTGFVRGGRAPALRGRRAAGRRPWCRAAEAPAGPAAPGEAAEAKLGEREKTNGKGRKTGGKLQLPEGFCGVACSAGGTWVK</sequence>
<protein>
    <recommendedName>
        <fullName evidence="2">DUF7578 domain-containing protein</fullName>
    </recommendedName>
</protein>
<comment type="caution">
    <text evidence="3">The sequence shown here is derived from an EMBL/GenBank/DDBJ whole genome shotgun (WGS) entry which is preliminary data.</text>
</comment>
<dbReference type="RefSeq" id="XP_029222923.1">
    <property type="nucleotide sequence ID" value="XM_029376968.1"/>
</dbReference>
<reference evidence="3 4" key="1">
    <citation type="journal article" date="2018" name="BMC Genomics">
        <title>Genomic comparison of Trypanosoma conorhini and Trypanosoma rangeli to Trypanosoma cruzi strains of high and low virulence.</title>
        <authorList>
            <person name="Bradwell K.R."/>
            <person name="Koparde V.N."/>
            <person name="Matveyev A.V."/>
            <person name="Serrano M.G."/>
            <person name="Alves J.M."/>
            <person name="Parikh H."/>
            <person name="Huang B."/>
            <person name="Lee V."/>
            <person name="Espinosa-Alvarez O."/>
            <person name="Ortiz P.A."/>
            <person name="Costa-Martins A.G."/>
            <person name="Teixeira M.M."/>
            <person name="Buck G.A."/>
        </authorList>
    </citation>
    <scope>NUCLEOTIDE SEQUENCE [LARGE SCALE GENOMIC DNA]</scope>
    <source>
        <strain evidence="3 4">025E</strain>
    </source>
</reference>
<feature type="compositionally biased region" description="Basic residues" evidence="1">
    <location>
        <begin position="62"/>
        <end position="72"/>
    </location>
</feature>
<dbReference type="GeneID" id="40323794"/>
<accession>A0A422MPD9</accession>
<proteinExistence type="predicted"/>
<organism evidence="3 4">
    <name type="scientific">Trypanosoma conorhini</name>
    <dbReference type="NCBI Taxonomy" id="83891"/>
    <lineage>
        <taxon>Eukaryota</taxon>
        <taxon>Discoba</taxon>
        <taxon>Euglenozoa</taxon>
        <taxon>Kinetoplastea</taxon>
        <taxon>Metakinetoplastina</taxon>
        <taxon>Trypanosomatida</taxon>
        <taxon>Trypanosomatidae</taxon>
        <taxon>Trypanosoma</taxon>
    </lineage>
</organism>
<dbReference type="InterPro" id="IPR056000">
    <property type="entry name" value="DUF7578"/>
</dbReference>
<feature type="non-terminal residue" evidence="3">
    <location>
        <position position="129"/>
    </location>
</feature>
<gene>
    <name evidence="3" type="ORF">Tco025E_10183</name>
</gene>
<keyword evidence="4" id="KW-1185">Reference proteome</keyword>
<evidence type="ECO:0000256" key="1">
    <source>
        <dbReference type="SAM" id="MobiDB-lite"/>
    </source>
</evidence>
<dbReference type="EMBL" id="MKKU01001526">
    <property type="protein sequence ID" value="RNE95096.1"/>
    <property type="molecule type" value="Genomic_DNA"/>
</dbReference>